<name>A0A3G9JIY5_9FIRM</name>
<gene>
    <name evidence="2" type="ORF">SG0102_08350</name>
</gene>
<dbReference type="PANTHER" id="PTHR35795">
    <property type="entry name" value="SLR1885 PROTEIN"/>
    <property type="match status" value="1"/>
</dbReference>
<reference evidence="2 3" key="1">
    <citation type="submission" date="2018-11" db="EMBL/GenBank/DDBJ databases">
        <title>Novel Erysipelotrichaceae bacterium isolated from small intestine of a swine.</title>
        <authorList>
            <person name="Kim J.S."/>
            <person name="Choe H."/>
            <person name="Lee Y.R."/>
            <person name="Kim K.M."/>
            <person name="Park D.S."/>
        </authorList>
    </citation>
    <scope>NUCLEOTIDE SEQUENCE [LARGE SCALE GENOMIC DNA]</scope>
    <source>
        <strain evidence="2 3">SG0102</strain>
    </source>
</reference>
<sequence length="403" mass="46777">MKALENECMDEHHPHYKQAISRRDALYQRKHDIRSPFSRDYSRLIFSPAYRRMKHKTQVFFAVDDDHVCTRSEHVNLVDSISYTIAKELGLNTELTKAIAVGHDLGHAPFGHGGEKILRSLAKDYGLPSFWHERNSLYLCDDLEVLEDDIHHLHNLDLTYAVRDGIISHCGEMRQRCITPRKEAIDLSLIERPGQYEPWTYEGCVVKMADKIAYLARDIEDALRLDVITQAQVDALLKTLNQFGTPFSAINNGVIVNYFILDVVNHSSPEGIALSEEAFKKMQLIMNFNYACIYEIKRVKVHTQYVQLIMHSLFDFLYDYGQRMTFVDDLKKDMIHYPKLISHYLAWLEKYAYFGEKREAIYENKVVYDFTCDEKALAQSIIDYLAGMTDSFLLAAFNELLSF</sequence>
<keyword evidence="3" id="KW-1185">Reference proteome</keyword>
<dbReference type="OrthoDB" id="9803619at2"/>
<dbReference type="Proteomes" id="UP000268059">
    <property type="component" value="Chromosome"/>
</dbReference>
<dbReference type="KEGG" id="ebm:SG0102_08350"/>
<evidence type="ECO:0000259" key="1">
    <source>
        <dbReference type="PROSITE" id="PS51831"/>
    </source>
</evidence>
<dbReference type="Gene3D" id="1.10.3210.10">
    <property type="entry name" value="Hypothetical protein af1432"/>
    <property type="match status" value="1"/>
</dbReference>
<dbReference type="PANTHER" id="PTHR35795:SF1">
    <property type="entry name" value="BIS(5'-NUCLEOSYL)-TETRAPHOSPHATASE, SYMMETRICAL"/>
    <property type="match status" value="1"/>
</dbReference>
<dbReference type="InParanoid" id="A0A3G9JIY5"/>
<evidence type="ECO:0000313" key="3">
    <source>
        <dbReference type="Proteomes" id="UP000268059"/>
    </source>
</evidence>
<dbReference type="SUPFAM" id="SSF109604">
    <property type="entry name" value="HD-domain/PDEase-like"/>
    <property type="match status" value="1"/>
</dbReference>
<dbReference type="InterPro" id="IPR003607">
    <property type="entry name" value="HD/PDEase_dom"/>
</dbReference>
<dbReference type="PROSITE" id="PS51831">
    <property type="entry name" value="HD"/>
    <property type="match status" value="1"/>
</dbReference>
<dbReference type="GO" id="GO:0016787">
    <property type="term" value="F:hydrolase activity"/>
    <property type="evidence" value="ECO:0007669"/>
    <property type="project" value="UniProtKB-KW"/>
</dbReference>
<dbReference type="AlphaFoldDB" id="A0A3G9JIY5"/>
<dbReference type="EMBL" id="AP019309">
    <property type="protein sequence ID" value="BBH25901.1"/>
    <property type="molecule type" value="Genomic_DNA"/>
</dbReference>
<dbReference type="InterPro" id="IPR006674">
    <property type="entry name" value="HD_domain"/>
</dbReference>
<protein>
    <submittedName>
        <fullName evidence="2">Deoxyguanosinetriphosphate triphosphohydrolase-like protein</fullName>
    </submittedName>
</protein>
<evidence type="ECO:0000313" key="2">
    <source>
        <dbReference type="EMBL" id="BBH25901.1"/>
    </source>
</evidence>
<dbReference type="CDD" id="cd00077">
    <property type="entry name" value="HDc"/>
    <property type="match status" value="1"/>
</dbReference>
<proteinExistence type="predicted"/>
<organism evidence="2 3">
    <name type="scientific">Intestinibaculum porci</name>
    <dbReference type="NCBI Taxonomy" id="2487118"/>
    <lineage>
        <taxon>Bacteria</taxon>
        <taxon>Bacillati</taxon>
        <taxon>Bacillota</taxon>
        <taxon>Erysipelotrichia</taxon>
        <taxon>Erysipelotrichales</taxon>
        <taxon>Erysipelotrichaceae</taxon>
        <taxon>Intestinibaculum</taxon>
    </lineage>
</organism>
<dbReference type="RefSeq" id="WP_125118811.1">
    <property type="nucleotide sequence ID" value="NZ_AP019309.1"/>
</dbReference>
<accession>A0A3G9JIY5</accession>
<dbReference type="InterPro" id="IPR051094">
    <property type="entry name" value="Diverse_Catalytic_Enzymes"/>
</dbReference>
<feature type="domain" description="HD" evidence="1">
    <location>
        <begin position="71"/>
        <end position="215"/>
    </location>
</feature>
<dbReference type="Pfam" id="PF01966">
    <property type="entry name" value="HD"/>
    <property type="match status" value="1"/>
</dbReference>
<keyword evidence="2" id="KW-0378">Hydrolase</keyword>